<organism evidence="2 3">
    <name type="scientific">Cryphonectria parasitica (strain ATCC 38755 / EP155)</name>
    <dbReference type="NCBI Taxonomy" id="660469"/>
    <lineage>
        <taxon>Eukaryota</taxon>
        <taxon>Fungi</taxon>
        <taxon>Dikarya</taxon>
        <taxon>Ascomycota</taxon>
        <taxon>Pezizomycotina</taxon>
        <taxon>Sordariomycetes</taxon>
        <taxon>Sordariomycetidae</taxon>
        <taxon>Diaporthales</taxon>
        <taxon>Cryphonectriaceae</taxon>
        <taxon>Cryphonectria-Endothia species complex</taxon>
        <taxon>Cryphonectria</taxon>
    </lineage>
</organism>
<keyword evidence="3" id="KW-1185">Reference proteome</keyword>
<accession>A0A9P5CJ95</accession>
<dbReference type="RefSeq" id="XP_040770986.1">
    <property type="nucleotide sequence ID" value="XM_040921012.1"/>
</dbReference>
<dbReference type="AlphaFoldDB" id="A0A9P5CJ95"/>
<dbReference type="Proteomes" id="UP000803844">
    <property type="component" value="Unassembled WGS sequence"/>
</dbReference>
<proteinExistence type="predicted"/>
<protein>
    <submittedName>
        <fullName evidence="2">Uncharacterized protein</fullName>
    </submittedName>
</protein>
<feature type="compositionally biased region" description="Polar residues" evidence="1">
    <location>
        <begin position="59"/>
        <end position="77"/>
    </location>
</feature>
<comment type="caution">
    <text evidence="2">The sequence shown here is derived from an EMBL/GenBank/DDBJ whole genome shotgun (WGS) entry which is preliminary data.</text>
</comment>
<dbReference type="EMBL" id="MU032354">
    <property type="protein sequence ID" value="KAF3760007.1"/>
    <property type="molecule type" value="Genomic_DNA"/>
</dbReference>
<reference evidence="2" key="1">
    <citation type="journal article" date="2020" name="Phytopathology">
        <title>Genome sequence of the chestnut blight fungus Cryphonectria parasitica EP155: A fundamental resource for an archetypical invasive plant pathogen.</title>
        <authorList>
            <person name="Crouch J.A."/>
            <person name="Dawe A."/>
            <person name="Aerts A."/>
            <person name="Barry K."/>
            <person name="Churchill A.C.L."/>
            <person name="Grimwood J."/>
            <person name="Hillman B."/>
            <person name="Milgroom M.G."/>
            <person name="Pangilinan J."/>
            <person name="Smith M."/>
            <person name="Salamov A."/>
            <person name="Schmutz J."/>
            <person name="Yadav J."/>
            <person name="Grigoriev I.V."/>
            <person name="Nuss D."/>
        </authorList>
    </citation>
    <scope>NUCLEOTIDE SEQUENCE</scope>
    <source>
        <strain evidence="2">EP155</strain>
    </source>
</reference>
<name>A0A9P5CJ95_CRYP1</name>
<sequence length="146" mass="15147">MVLCISIPKSKKTTAKKTSEDAPIGRSNIITSVSGSPDPDAALQQAKRNKTRQEPPSAESLSTTDMSKSTDVSTLGGNSMVTSITTNSSSSSMVVSSRTSYSGETVQTGEAVQNEKAVQKGNMVGEDGVVMSGGKNIRSGDGSQQR</sequence>
<evidence type="ECO:0000256" key="1">
    <source>
        <dbReference type="SAM" id="MobiDB-lite"/>
    </source>
</evidence>
<evidence type="ECO:0000313" key="3">
    <source>
        <dbReference type="Proteomes" id="UP000803844"/>
    </source>
</evidence>
<dbReference type="GeneID" id="63838141"/>
<feature type="compositionally biased region" description="Low complexity" evidence="1">
    <location>
        <begin position="79"/>
        <end position="102"/>
    </location>
</feature>
<evidence type="ECO:0000313" key="2">
    <source>
        <dbReference type="EMBL" id="KAF3760007.1"/>
    </source>
</evidence>
<feature type="region of interest" description="Disordered" evidence="1">
    <location>
        <begin position="1"/>
        <end position="146"/>
    </location>
</feature>
<gene>
    <name evidence="2" type="ORF">M406DRAFT_335218</name>
</gene>